<proteinExistence type="predicted"/>
<name>A0A059EWB5_9MICR</name>
<dbReference type="AlphaFoldDB" id="A0A059EWB5"/>
<keyword evidence="2" id="KW-1185">Reference proteome</keyword>
<sequence length="808" mass="93665">MIYFFLFRYVFLSQQENCFYSVYHSNGEFLGYFSKTGLSEIAKSKTPHIELSTIMPYQIVIMFDHSFTSKQIGEANIVYQASSSSEIFQAKCGVSQINTEAHINSLNPVPFEMVFVPTEAENASNATASDLPLSGINYINNQTIHAQLCALNDMQLSNPQFKNAQTENVPYMCSSEALPPEYQCDDEKKEAAVSEADRISINQLQTIDSYSPHQMYCPVKQVNPYAHQEDQMILFDTQQISTAYPWENIAGIEEIKESHGIYLQQTPCSDQQINIHNSQPNQTDLDKVMLVYSNNPQVNQLQIDTYDPQHNEICSSRFNQNNDPNYMQHQCETQEAGLDLNPQEYETNAQYLANSVEVQQFRAFYPLQNQASINQQPTGTLQYLQQDQPIYLHDQDLQNNLHANTLNKFPNPHIFNTQMHDFQYHYPQQIVNAIEPLQTLNLQDMQQSQMFSMHGNQNISDGSHPIYFVYNQLPQYQAHINQHNDRILSETHQMNSHNPQQNPIMLKDFQQFVPHSGQHSIDMNSKNPTEQFSEVLSSQNLASMPTNKYPVNGNIQTNSSEKCSYSNFLSKKTLKYTFPRDYLTNPAYKKDICVEYHANRNDVKKSFMKQKITKSCLTCCNGSNKSLCTVIHIARNIIENLFEHFLMEIEVNEFKARLKSYIISDLPDIHEIWNMQVIDQNINFVFRELNYSLLNIAFFFINFVYRLEEKEIYLDDTLRESTSIDVFTFLEDGSKLELISSMLSSLSTWKILTIKCETLRDFLETTFDVIIRKFYVVKSEHNETLGFFGFYESKVFASLRFLLNEKIE</sequence>
<dbReference type="OrthoDB" id="2197731at2759"/>
<dbReference type="EMBL" id="KK365295">
    <property type="protein sequence ID" value="KCZ79333.1"/>
    <property type="molecule type" value="Genomic_DNA"/>
</dbReference>
<accession>A0A059EWB5</accession>
<gene>
    <name evidence="1" type="ORF">H312_03276</name>
</gene>
<evidence type="ECO:0000313" key="1">
    <source>
        <dbReference type="EMBL" id="KCZ79333.1"/>
    </source>
</evidence>
<reference evidence="1 2" key="2">
    <citation type="submission" date="2014-03" db="EMBL/GenBank/DDBJ databases">
        <title>The Genome Sequence of Anncaliia algerae insect isolate PRA339.</title>
        <authorList>
            <consortium name="The Broad Institute Genome Sequencing Platform"/>
            <consortium name="The Broad Institute Genome Sequencing Center for Infectious Disease"/>
            <person name="Cuomo C."/>
            <person name="Becnel J."/>
            <person name="Sanscrainte N."/>
            <person name="Walker B."/>
            <person name="Young S.K."/>
            <person name="Zeng Q."/>
            <person name="Gargeya S."/>
            <person name="Fitzgerald M."/>
            <person name="Haas B."/>
            <person name="Abouelleil A."/>
            <person name="Alvarado L."/>
            <person name="Arachchi H.M."/>
            <person name="Berlin A.M."/>
            <person name="Chapman S.B."/>
            <person name="Dewar J."/>
            <person name="Goldberg J."/>
            <person name="Griggs A."/>
            <person name="Gujja S."/>
            <person name="Hansen M."/>
            <person name="Howarth C."/>
            <person name="Imamovic A."/>
            <person name="Larimer J."/>
            <person name="McCowan C."/>
            <person name="Murphy C."/>
            <person name="Neiman D."/>
            <person name="Pearson M."/>
            <person name="Priest M."/>
            <person name="Roberts A."/>
            <person name="Saif S."/>
            <person name="Shea T."/>
            <person name="Sisk P."/>
            <person name="Sykes S."/>
            <person name="Wortman J."/>
            <person name="Nusbaum C."/>
            <person name="Birren B."/>
        </authorList>
    </citation>
    <scope>NUCLEOTIDE SEQUENCE [LARGE SCALE GENOMIC DNA]</scope>
    <source>
        <strain evidence="1 2">PRA339</strain>
    </source>
</reference>
<dbReference type="VEuPathDB" id="MicrosporidiaDB:H312_03276"/>
<reference evidence="2" key="1">
    <citation type="submission" date="2013-02" db="EMBL/GenBank/DDBJ databases">
        <authorList>
            <consortium name="The Broad Institute Genome Sequencing Platform"/>
            <person name="Cuomo C."/>
            <person name="Becnel J."/>
            <person name="Sanscrainte N."/>
            <person name="Walker B."/>
            <person name="Young S.K."/>
            <person name="Zeng Q."/>
            <person name="Gargeya S."/>
            <person name="Fitzgerald M."/>
            <person name="Haas B."/>
            <person name="Abouelleil A."/>
            <person name="Alvarado L."/>
            <person name="Arachchi H.M."/>
            <person name="Berlin A.M."/>
            <person name="Chapman S.B."/>
            <person name="Dewar J."/>
            <person name="Goldberg J."/>
            <person name="Griggs A."/>
            <person name="Gujja S."/>
            <person name="Hansen M."/>
            <person name="Howarth C."/>
            <person name="Imamovic A."/>
            <person name="Larimer J."/>
            <person name="McCowan C."/>
            <person name="Murphy C."/>
            <person name="Neiman D."/>
            <person name="Pearson M."/>
            <person name="Priest M."/>
            <person name="Roberts A."/>
            <person name="Saif S."/>
            <person name="Shea T."/>
            <person name="Sisk P."/>
            <person name="Sykes S."/>
            <person name="Wortman J."/>
            <person name="Nusbaum C."/>
            <person name="Birren B."/>
        </authorList>
    </citation>
    <scope>NUCLEOTIDE SEQUENCE [LARGE SCALE GENOMIC DNA]</scope>
    <source>
        <strain evidence="2">PRA339</strain>
    </source>
</reference>
<protein>
    <submittedName>
        <fullName evidence="1">Uncharacterized protein</fullName>
    </submittedName>
</protein>
<evidence type="ECO:0000313" key="2">
    <source>
        <dbReference type="Proteomes" id="UP000030655"/>
    </source>
</evidence>
<dbReference type="Proteomes" id="UP000030655">
    <property type="component" value="Unassembled WGS sequence"/>
</dbReference>
<organism evidence="1 2">
    <name type="scientific">Anncaliia algerae PRA339</name>
    <dbReference type="NCBI Taxonomy" id="1288291"/>
    <lineage>
        <taxon>Eukaryota</taxon>
        <taxon>Fungi</taxon>
        <taxon>Fungi incertae sedis</taxon>
        <taxon>Microsporidia</taxon>
        <taxon>Tubulinosematoidea</taxon>
        <taxon>Tubulinosematidae</taxon>
        <taxon>Anncaliia</taxon>
    </lineage>
</organism>
<dbReference type="HOGENOM" id="CLU_018774_0_0_1"/>